<sequence>MGEHEFNKRSKTKELKPVSEIATVPVPPIVNRETFDTVQALLKARNPKVMPSAVISGPTMLTGLIHRAKCGGAMTIRTGKGGRYRYYACSMKVRQGPTACEGMAVPMDKLDDLSPAIWKIRSSSPSGSKPYSPAFSTGGRSSPSVAGTTSPN</sequence>
<proteinExistence type="predicted"/>
<dbReference type="Gene3D" id="3.90.1750.20">
    <property type="entry name" value="Putative Large Serine Recombinase, Chain B, Domain 2"/>
    <property type="match status" value="1"/>
</dbReference>
<dbReference type="EMBL" id="CP152276">
    <property type="protein sequence ID" value="XAE42843.1"/>
    <property type="molecule type" value="Genomic_DNA"/>
</dbReference>
<keyword evidence="1" id="KW-0238">DNA-binding</keyword>
<protein>
    <submittedName>
        <fullName evidence="5">Recombinase zinc beta ribbon domain-containing protein</fullName>
    </submittedName>
</protein>
<dbReference type="Pfam" id="PF13408">
    <property type="entry name" value="Zn_ribbon_recom"/>
    <property type="match status" value="1"/>
</dbReference>
<organism evidence="5 6">
    <name type="scientific">Nguyenibacter vanlangensis</name>
    <dbReference type="NCBI Taxonomy" id="1216886"/>
    <lineage>
        <taxon>Bacteria</taxon>
        <taxon>Pseudomonadati</taxon>
        <taxon>Pseudomonadota</taxon>
        <taxon>Alphaproteobacteria</taxon>
        <taxon>Acetobacterales</taxon>
        <taxon>Acetobacteraceae</taxon>
        <taxon>Nguyenibacter</taxon>
    </lineage>
</organism>
<dbReference type="InterPro" id="IPR025827">
    <property type="entry name" value="Zn_ribbon_recom_dom"/>
</dbReference>
<evidence type="ECO:0000313" key="6">
    <source>
        <dbReference type="Proteomes" id="UP001449795"/>
    </source>
</evidence>
<dbReference type="RefSeq" id="WP_342628466.1">
    <property type="nucleotide sequence ID" value="NZ_CP152276.1"/>
</dbReference>
<reference evidence="5 6" key="1">
    <citation type="submission" date="2024-04" db="EMBL/GenBank/DDBJ databases">
        <title>Complete genome sequence of Nguyenibacter vanlangesis HBCM-1154, a strain capable of nitrogen fixation, IAA production, and phosphorus solubilization isolated from sugarcane soil.</title>
        <authorList>
            <person name="MY HANH P."/>
        </authorList>
    </citation>
    <scope>NUCLEOTIDE SEQUENCE [LARGE SCALE GENOMIC DNA]</scope>
    <source>
        <strain evidence="5 6">HBCM 1154</strain>
    </source>
</reference>
<keyword evidence="6" id="KW-1185">Reference proteome</keyword>
<dbReference type="PANTHER" id="PTHR30461">
    <property type="entry name" value="DNA-INVERTASE FROM LAMBDOID PROPHAGE"/>
    <property type="match status" value="1"/>
</dbReference>
<evidence type="ECO:0000256" key="2">
    <source>
        <dbReference type="ARBA" id="ARBA00023172"/>
    </source>
</evidence>
<evidence type="ECO:0000259" key="4">
    <source>
        <dbReference type="Pfam" id="PF13408"/>
    </source>
</evidence>
<accession>A0ABZ3D4Z3</accession>
<dbReference type="InterPro" id="IPR038109">
    <property type="entry name" value="DNA_bind_recomb_sf"/>
</dbReference>
<dbReference type="Proteomes" id="UP001449795">
    <property type="component" value="Chromosome"/>
</dbReference>
<evidence type="ECO:0000256" key="1">
    <source>
        <dbReference type="ARBA" id="ARBA00023125"/>
    </source>
</evidence>
<name>A0ABZ3D4Z3_9PROT</name>
<feature type="region of interest" description="Disordered" evidence="3">
    <location>
        <begin position="121"/>
        <end position="152"/>
    </location>
</feature>
<evidence type="ECO:0000256" key="3">
    <source>
        <dbReference type="SAM" id="MobiDB-lite"/>
    </source>
</evidence>
<keyword evidence="2" id="KW-0233">DNA recombination</keyword>
<feature type="domain" description="Recombinase zinc beta ribbon" evidence="4">
    <location>
        <begin position="60"/>
        <end position="112"/>
    </location>
</feature>
<gene>
    <name evidence="5" type="ORF">AAC691_21870</name>
</gene>
<dbReference type="PANTHER" id="PTHR30461:SF2">
    <property type="entry name" value="SERINE RECOMBINASE PINE-RELATED"/>
    <property type="match status" value="1"/>
</dbReference>
<evidence type="ECO:0000313" key="5">
    <source>
        <dbReference type="EMBL" id="XAE42843.1"/>
    </source>
</evidence>
<feature type="compositionally biased region" description="Low complexity" evidence="3">
    <location>
        <begin position="122"/>
        <end position="133"/>
    </location>
</feature>
<dbReference type="InterPro" id="IPR050639">
    <property type="entry name" value="SSR_resolvase"/>
</dbReference>
<feature type="compositionally biased region" description="Polar residues" evidence="3">
    <location>
        <begin position="134"/>
        <end position="152"/>
    </location>
</feature>